<dbReference type="Gene3D" id="1.10.10.60">
    <property type="entry name" value="Homeodomain-like"/>
    <property type="match status" value="1"/>
</dbReference>
<gene>
    <name evidence="1" type="ORF">V5E97_10265</name>
</gene>
<dbReference type="InterPro" id="IPR009057">
    <property type="entry name" value="Homeodomain-like_sf"/>
</dbReference>
<proteinExistence type="predicted"/>
<organism evidence="1">
    <name type="scientific">Singulisphaera sp. Ch08</name>
    <dbReference type="NCBI Taxonomy" id="3120278"/>
    <lineage>
        <taxon>Bacteria</taxon>
        <taxon>Pseudomonadati</taxon>
        <taxon>Planctomycetota</taxon>
        <taxon>Planctomycetia</taxon>
        <taxon>Isosphaerales</taxon>
        <taxon>Isosphaeraceae</taxon>
        <taxon>Singulisphaera</taxon>
    </lineage>
</organism>
<name>A0AAU7CLS4_9BACT</name>
<accession>A0AAU7CLS4</accession>
<protein>
    <submittedName>
        <fullName evidence="1">PhBC6A51 family helix-turn-helix protein</fullName>
    </submittedName>
</protein>
<dbReference type="RefSeq" id="WP_406699249.1">
    <property type="nucleotide sequence ID" value="NZ_CP155447.1"/>
</dbReference>
<dbReference type="EMBL" id="CP155447">
    <property type="protein sequence ID" value="XBH06398.1"/>
    <property type="molecule type" value="Genomic_DNA"/>
</dbReference>
<reference evidence="1" key="1">
    <citation type="submission" date="2024-05" db="EMBL/GenBank/DDBJ databases">
        <title>Planctomycetes of the genus Singulisphaera possess chitinolytic capabilities.</title>
        <authorList>
            <person name="Ivanova A."/>
        </authorList>
    </citation>
    <scope>NUCLEOTIDE SEQUENCE</scope>
    <source>
        <strain evidence="1">Ch08T</strain>
    </source>
</reference>
<dbReference type="AlphaFoldDB" id="A0AAU7CLS4"/>
<evidence type="ECO:0000313" key="1">
    <source>
        <dbReference type="EMBL" id="XBH06398.1"/>
    </source>
</evidence>
<dbReference type="SUPFAM" id="SSF46689">
    <property type="entry name" value="Homeodomain-like"/>
    <property type="match status" value="1"/>
</dbReference>
<sequence>MIAVFKWSDERRTAALLLAEGNLTDAQIATQAGVCRQTIWNWKQIPEFTATIESHLEEFRQEVRRRGLASRERRIRALNDRWDRLQRIMEERAADPKMADVPGGSTGLLLHNVKGVGAGEKAKLLDIYAVDTRLLKELRELEKQAAQELGQWVERQEVRQLTKAYVTVGPDDL</sequence>